<dbReference type="EMBL" id="MT141828">
    <property type="protein sequence ID" value="QJA70883.1"/>
    <property type="molecule type" value="Genomic_DNA"/>
</dbReference>
<protein>
    <submittedName>
        <fullName evidence="2">Uncharacterized protein</fullName>
    </submittedName>
</protein>
<sequence length="46" mass="5454">MVVVHGLPIEMWQMIKWVGIMVTFFGCIYFLYKKVSDDLTKDEGKR</sequence>
<proteinExistence type="predicted"/>
<keyword evidence="1" id="KW-0472">Membrane</keyword>
<evidence type="ECO:0000256" key="1">
    <source>
        <dbReference type="SAM" id="Phobius"/>
    </source>
</evidence>
<accession>A0A6M3JLQ5</accession>
<evidence type="ECO:0000313" key="2">
    <source>
        <dbReference type="EMBL" id="QJA70883.1"/>
    </source>
</evidence>
<name>A0A6M3JLQ5_9ZZZZ</name>
<organism evidence="2">
    <name type="scientific">viral metagenome</name>
    <dbReference type="NCBI Taxonomy" id="1070528"/>
    <lineage>
        <taxon>unclassified sequences</taxon>
        <taxon>metagenomes</taxon>
        <taxon>organismal metagenomes</taxon>
    </lineage>
</organism>
<keyword evidence="1" id="KW-1133">Transmembrane helix</keyword>
<dbReference type="AlphaFoldDB" id="A0A6M3JLQ5"/>
<gene>
    <name evidence="2" type="ORF">MM415A03524_0008</name>
</gene>
<reference evidence="2" key="1">
    <citation type="submission" date="2020-03" db="EMBL/GenBank/DDBJ databases">
        <title>The deep terrestrial virosphere.</title>
        <authorList>
            <person name="Holmfeldt K."/>
            <person name="Nilsson E."/>
            <person name="Simone D."/>
            <person name="Lopez-Fernandez M."/>
            <person name="Wu X."/>
            <person name="de Brujin I."/>
            <person name="Lundin D."/>
            <person name="Andersson A."/>
            <person name="Bertilsson S."/>
            <person name="Dopson M."/>
        </authorList>
    </citation>
    <scope>NUCLEOTIDE SEQUENCE</scope>
    <source>
        <strain evidence="2">MM415A03524</strain>
    </source>
</reference>
<keyword evidence="1" id="KW-0812">Transmembrane</keyword>
<feature type="transmembrane region" description="Helical" evidence="1">
    <location>
        <begin position="14"/>
        <end position="32"/>
    </location>
</feature>